<evidence type="ECO:0000313" key="2">
    <source>
        <dbReference type="Proteomes" id="UP000252004"/>
    </source>
</evidence>
<dbReference type="Proteomes" id="UP000252004">
    <property type="component" value="Chromosome"/>
</dbReference>
<keyword evidence="2" id="KW-1185">Reference proteome</keyword>
<evidence type="ECO:0000313" key="1">
    <source>
        <dbReference type="EMBL" id="AXE23970.1"/>
    </source>
</evidence>
<dbReference type="KEGG" id="sgz:C0216_11315"/>
<name>A0A344TZ99_9ACTN</name>
<reference evidence="1 2" key="1">
    <citation type="submission" date="2018-01" db="EMBL/GenBank/DDBJ databases">
        <title>Draft genome Sequence of streptomyces globosus LZH-48.</title>
        <authorList>
            <person name="Ran K."/>
            <person name="Li Z."/>
            <person name="Wei S."/>
            <person name="Dong R."/>
        </authorList>
    </citation>
    <scope>NUCLEOTIDE SEQUENCE [LARGE SCALE GENOMIC DNA]</scope>
    <source>
        <strain evidence="1 2">LZH-48</strain>
    </source>
</reference>
<sequence length="193" mass="21700">MQRHEDGVEILVPASPAELEAWLDTHHGERTALWVKIAKKHTGIPSLTWEEMVDTVLCFGWIDGLRRGFDDTYFLQRTTPRSPRSAWSQVNVGKAEALIAAGRMRPRGLAEIEAARADGRWERAYASQKNATAPPDLIEALDANPAAQAFYETLSKSDQFALYLRLVTARTEKTRLARLERMVAAMARPERPS</sequence>
<organism evidence="1 2">
    <name type="scientific">Streptomyces globosus</name>
    <dbReference type="NCBI Taxonomy" id="68209"/>
    <lineage>
        <taxon>Bacteria</taxon>
        <taxon>Bacillati</taxon>
        <taxon>Actinomycetota</taxon>
        <taxon>Actinomycetes</taxon>
        <taxon>Kitasatosporales</taxon>
        <taxon>Streptomycetaceae</taxon>
        <taxon>Streptomyces</taxon>
    </lineage>
</organism>
<dbReference type="EMBL" id="CP030862">
    <property type="protein sequence ID" value="AXE23970.1"/>
    <property type="molecule type" value="Genomic_DNA"/>
</dbReference>
<proteinExistence type="predicted"/>
<dbReference type="AlphaFoldDB" id="A0A344TZ99"/>
<dbReference type="OrthoDB" id="9796999at2"/>
<dbReference type="Pfam" id="PF13376">
    <property type="entry name" value="OmdA"/>
    <property type="match status" value="1"/>
</dbReference>
<accession>A0A344TZ99</accession>
<gene>
    <name evidence="1" type="ORF">C0216_11315</name>
</gene>
<protein>
    <submittedName>
        <fullName evidence="1">OmdA domain containing protein</fullName>
    </submittedName>
</protein>
<dbReference type="RefSeq" id="WP_114055150.1">
    <property type="nucleotide sequence ID" value="NZ_CP030862.1"/>
</dbReference>